<dbReference type="EMBL" id="MCGT01000023">
    <property type="protein sequence ID" value="ORX50503.1"/>
    <property type="molecule type" value="Genomic_DNA"/>
</dbReference>
<evidence type="ECO:0000313" key="1">
    <source>
        <dbReference type="EMBL" id="ORX50503.1"/>
    </source>
</evidence>
<reference evidence="1 2" key="1">
    <citation type="submission" date="2016-07" db="EMBL/GenBank/DDBJ databases">
        <title>Pervasive Adenine N6-methylation of Active Genes in Fungi.</title>
        <authorList>
            <consortium name="DOE Joint Genome Institute"/>
            <person name="Mondo S.J."/>
            <person name="Dannebaum R.O."/>
            <person name="Kuo R.C."/>
            <person name="Labutti K."/>
            <person name="Haridas S."/>
            <person name="Kuo A."/>
            <person name="Salamov A."/>
            <person name="Ahrendt S.R."/>
            <person name="Lipzen A."/>
            <person name="Sullivan W."/>
            <person name="Andreopoulos W.B."/>
            <person name="Clum A."/>
            <person name="Lindquist E."/>
            <person name="Daum C."/>
            <person name="Ramamoorthy G.K."/>
            <person name="Gryganskyi A."/>
            <person name="Culley D."/>
            <person name="Magnuson J.K."/>
            <person name="James T.Y."/>
            <person name="O'Malley M.A."/>
            <person name="Stajich J.E."/>
            <person name="Spatafora J.W."/>
            <person name="Visel A."/>
            <person name="Grigoriev I.V."/>
        </authorList>
    </citation>
    <scope>NUCLEOTIDE SEQUENCE [LARGE SCALE GENOMIC DNA]</scope>
    <source>
        <strain evidence="1 2">NRRL 3301</strain>
    </source>
</reference>
<evidence type="ECO:0000313" key="2">
    <source>
        <dbReference type="Proteomes" id="UP000242146"/>
    </source>
</evidence>
<dbReference type="Proteomes" id="UP000242146">
    <property type="component" value="Unassembled WGS sequence"/>
</dbReference>
<gene>
    <name evidence="1" type="ORF">DM01DRAFT_1337680</name>
</gene>
<accession>A0A1X2GC87</accession>
<proteinExistence type="predicted"/>
<protein>
    <submittedName>
        <fullName evidence="1">Uncharacterized protein</fullName>
    </submittedName>
</protein>
<dbReference type="AlphaFoldDB" id="A0A1X2GC87"/>
<name>A0A1X2GC87_9FUNG</name>
<organism evidence="1 2">
    <name type="scientific">Hesseltinella vesiculosa</name>
    <dbReference type="NCBI Taxonomy" id="101127"/>
    <lineage>
        <taxon>Eukaryota</taxon>
        <taxon>Fungi</taxon>
        <taxon>Fungi incertae sedis</taxon>
        <taxon>Mucoromycota</taxon>
        <taxon>Mucoromycotina</taxon>
        <taxon>Mucoromycetes</taxon>
        <taxon>Mucorales</taxon>
        <taxon>Cunninghamellaceae</taxon>
        <taxon>Hesseltinella</taxon>
    </lineage>
</organism>
<keyword evidence="2" id="KW-1185">Reference proteome</keyword>
<comment type="caution">
    <text evidence="1">The sequence shown here is derived from an EMBL/GenBank/DDBJ whole genome shotgun (WGS) entry which is preliminary data.</text>
</comment>
<sequence length="587" mass="65927">MIATDIIVDESFASRSITCLPSEILDYIGRYSRTHEQKQLRLVNHSFSQLVTPHLFQAIHLTQAKHDHQLSPAIVPCEYFVKHLESLSQTPSKTQIARHVKSIKVQHSFVSIQMVHQLLRACPCASTLILPSELLTTAWDELDLPDTTFNPSLSRRQNNSLSAQLELLLSGRPGISVLMLTGYVKRPRLRAFNGPLPHLSHIRSLHVNTTVHVTDLQRHCPLLETLVCEYISDNYRIAERWLEEKTRTGDADTLLRPWLSLTKLSAGIVAPTQSTLARFIVYLCAKFPSLLTLSVQVDYTGTSNQALDYPQLIPIAFQRPLSLTVTSDSRTYDCLGIFRHYANDITALDFCTSHREVDISYILGSFPSLQRLRIFESDELVFHRDHCDLSTHPLQLLEIGQSGRVLSKKNGDILDIVSALCPSLQHVDIVADDWICPAALMDRTRLLGHTATFDIEGPLTHTTAIPHSNLSYLGLSYSQQYNLEKPILFVLASLSSVTKAPTKDKTVIHRAWFTRGISNSQPFKLHPWITNMPASIEALCDKEPHELDACMADLVAGPVKSLHSVSIVFAHSLPKRFFVQSVNVPLH</sequence>